<reference evidence="1 2" key="1">
    <citation type="submission" date="2018-08" db="EMBL/GenBank/DDBJ databases">
        <title>Genome and evolution of the arbuscular mycorrhizal fungus Diversispora epigaea (formerly Glomus versiforme) and its bacterial endosymbionts.</title>
        <authorList>
            <person name="Sun X."/>
            <person name="Fei Z."/>
            <person name="Harrison M."/>
        </authorList>
    </citation>
    <scope>NUCLEOTIDE SEQUENCE [LARGE SCALE GENOMIC DNA]</scope>
    <source>
        <strain evidence="1 2">IT104</strain>
    </source>
</reference>
<keyword evidence="2" id="KW-1185">Reference proteome</keyword>
<proteinExistence type="predicted"/>
<comment type="caution">
    <text evidence="1">The sequence shown here is derived from an EMBL/GenBank/DDBJ whole genome shotgun (WGS) entry which is preliminary data.</text>
</comment>
<evidence type="ECO:0000313" key="1">
    <source>
        <dbReference type="EMBL" id="RHZ46127.1"/>
    </source>
</evidence>
<accession>A0A397G697</accession>
<organism evidence="1 2">
    <name type="scientific">Diversispora epigaea</name>
    <dbReference type="NCBI Taxonomy" id="1348612"/>
    <lineage>
        <taxon>Eukaryota</taxon>
        <taxon>Fungi</taxon>
        <taxon>Fungi incertae sedis</taxon>
        <taxon>Mucoromycota</taxon>
        <taxon>Glomeromycotina</taxon>
        <taxon>Glomeromycetes</taxon>
        <taxon>Diversisporales</taxon>
        <taxon>Diversisporaceae</taxon>
        <taxon>Diversispora</taxon>
    </lineage>
</organism>
<dbReference type="Proteomes" id="UP000266861">
    <property type="component" value="Unassembled WGS sequence"/>
</dbReference>
<dbReference type="AlphaFoldDB" id="A0A397G697"/>
<evidence type="ECO:0000313" key="2">
    <source>
        <dbReference type="Proteomes" id="UP000266861"/>
    </source>
</evidence>
<sequence length="188" mass="20717">MNICQNCYFPSASMQKQLPQSVMNSRDLYHYLTDCPDDTICMDFQFNPSPFTAFFAKLMKSTVINSQTTLSIDIYNSTQKLALVRSISISTGSQSGSKQNTNNYSRISWSVEALGRTGAGHRGQPLFSGLDSLFLNEQNKRRSSPGASWSVEALGRTGAGHRGQPLFSGLDSLFLNEQNKRRSSPGAV</sequence>
<gene>
    <name evidence="1" type="ORF">Glove_633g12</name>
</gene>
<name>A0A397G697_9GLOM</name>
<protein>
    <submittedName>
        <fullName evidence="1">Uncharacterized protein</fullName>
    </submittedName>
</protein>
<dbReference type="EMBL" id="PQFF01000524">
    <property type="protein sequence ID" value="RHZ46127.1"/>
    <property type="molecule type" value="Genomic_DNA"/>
</dbReference>